<keyword evidence="7" id="KW-0472">Membrane</keyword>
<keyword evidence="10" id="KW-1185">Reference proteome</keyword>
<dbReference type="GO" id="GO:0006890">
    <property type="term" value="P:retrograde vesicle-mediated transport, Golgi to endoplasmic reticulum"/>
    <property type="evidence" value="ECO:0007669"/>
    <property type="project" value="TreeGrafter"/>
</dbReference>
<dbReference type="AlphaFoldDB" id="A0A0G4IIH7"/>
<keyword evidence="4" id="KW-0813">Transport</keyword>
<dbReference type="OrthoDB" id="245173at2759"/>
<dbReference type="PANTHER" id="PTHR21443">
    <property type="entry name" value="CONSERVED OLIGOMERIC GOLGI COMPLEX COMPONENT 7"/>
    <property type="match status" value="1"/>
</dbReference>
<evidence type="ECO:0000256" key="5">
    <source>
        <dbReference type="ARBA" id="ARBA00022927"/>
    </source>
</evidence>
<dbReference type="EMBL" id="CDSF01000002">
    <property type="protein sequence ID" value="CEO94885.1"/>
    <property type="molecule type" value="Genomic_DNA"/>
</dbReference>
<comment type="subcellular location">
    <subcellularLocation>
        <location evidence="1">Golgi apparatus membrane</location>
        <topology evidence="1">Peripheral membrane protein</topology>
    </subcellularLocation>
</comment>
<dbReference type="PANTHER" id="PTHR21443:SF0">
    <property type="entry name" value="CONSERVED OLIGOMERIC GOLGI COMPLEX SUBUNIT 7"/>
    <property type="match status" value="1"/>
</dbReference>
<proteinExistence type="inferred from homology"/>
<dbReference type="Proteomes" id="UP000039324">
    <property type="component" value="Unassembled WGS sequence"/>
</dbReference>
<evidence type="ECO:0000256" key="6">
    <source>
        <dbReference type="ARBA" id="ARBA00023034"/>
    </source>
</evidence>
<evidence type="ECO:0000256" key="7">
    <source>
        <dbReference type="ARBA" id="ARBA00023136"/>
    </source>
</evidence>
<dbReference type="GO" id="GO:0000139">
    <property type="term" value="C:Golgi membrane"/>
    <property type="evidence" value="ECO:0007669"/>
    <property type="project" value="UniProtKB-SubCell"/>
</dbReference>
<comment type="similarity">
    <text evidence="2">Belongs to the COG7 family.</text>
</comment>
<dbReference type="OMA" id="LKYYHNC"/>
<dbReference type="Pfam" id="PF10191">
    <property type="entry name" value="COG7"/>
    <property type="match status" value="1"/>
</dbReference>
<dbReference type="InterPro" id="IPR019335">
    <property type="entry name" value="COG7"/>
</dbReference>
<evidence type="ECO:0000313" key="9">
    <source>
        <dbReference type="EMBL" id="CEO94885.1"/>
    </source>
</evidence>
<protein>
    <recommendedName>
        <fullName evidence="3">Conserved oligomeric Golgi complex subunit 7</fullName>
    </recommendedName>
    <alternativeName>
        <fullName evidence="8">Component of oligomeric Golgi complex 7</fullName>
    </alternativeName>
</protein>
<accession>A0A0G4IIH7</accession>
<dbReference type="GO" id="GO:0006886">
    <property type="term" value="P:intracellular protein transport"/>
    <property type="evidence" value="ECO:0007669"/>
    <property type="project" value="InterPro"/>
</dbReference>
<evidence type="ECO:0000256" key="8">
    <source>
        <dbReference type="ARBA" id="ARBA00031345"/>
    </source>
</evidence>
<reference evidence="9 10" key="1">
    <citation type="submission" date="2015-02" db="EMBL/GenBank/DDBJ databases">
        <authorList>
            <person name="Chooi Y.-H."/>
        </authorList>
    </citation>
    <scope>NUCLEOTIDE SEQUENCE [LARGE SCALE GENOMIC DNA]</scope>
    <source>
        <strain evidence="9">E3</strain>
    </source>
</reference>
<dbReference type="GO" id="GO:0017119">
    <property type="term" value="C:Golgi transport complex"/>
    <property type="evidence" value="ECO:0007669"/>
    <property type="project" value="InterPro"/>
</dbReference>
<organism evidence="9 10">
    <name type="scientific">Plasmodiophora brassicae</name>
    <name type="common">Clubroot disease agent</name>
    <dbReference type="NCBI Taxonomy" id="37360"/>
    <lineage>
        <taxon>Eukaryota</taxon>
        <taxon>Sar</taxon>
        <taxon>Rhizaria</taxon>
        <taxon>Endomyxa</taxon>
        <taxon>Phytomyxea</taxon>
        <taxon>Plasmodiophorida</taxon>
        <taxon>Plasmodiophoridae</taxon>
        <taxon>Plasmodiophora</taxon>
    </lineage>
</organism>
<evidence type="ECO:0000256" key="4">
    <source>
        <dbReference type="ARBA" id="ARBA00022448"/>
    </source>
</evidence>
<name>A0A0G4IIH7_PLABS</name>
<evidence type="ECO:0000313" key="10">
    <source>
        <dbReference type="Proteomes" id="UP000039324"/>
    </source>
</evidence>
<sequence>MPSGRAAVNDLLTASVEEAGGKISEELVATLVSKAQVEGKRLASKVALYKTQLHERLPEALDEVERASMSAATLQKRLDTLIAQLSMVDERTEASVAALARVDSVKLRIERCAKLVTEIQTWKYRLKSVNLLFDSKEIDKIAEEIEEMQKSLVLLEKLPEFDSRQAELNDLRSRLEAMCSPHLLVAIQKNDAEALAQYTAIFTRIGVADTIAQLYFSSLTDWLSEASASCNPAQLSEWLASFLVTVSDKITAECNTLPERFPSISQSDLVLHVLKALRRKLDQWVRTMCSTSGSTPVLDLLLEVLEASKTFVISFAERPHLSPSEVNGVINAIASVFTPYASRYGELEKQKLSTQLASCYERIVCDAGCTAMLDAMDWSLSHLGDMCDGALARCVAFASGATAQSLAGALDFAMSEYIQHILSMLRRVRRLAGFDGSVVAESDWSSIATAFRFLRFARRLRHQLRVFDVQCLTTLSQSLSRLLATSSAEGDSPATIFGRAFVPHQPAQIGYLSAVIDRIHDPSHAATDTRFLDRSVHSCQSLERAMRTLVYDSMQREVHVQLHGLPTWDVWGKDDVSSTVDDDLPVFSSQPSDYITKIGEHLFGLIQPLEVQISLNQQEDHVEDNVDDGLLAWLQRASTGTAEDLLQSVQEINFLGTAGARQLSADLEYISNIISALGIAVPPSLSLVQQALAGPPHRQSQTPGLSQSDRELLGRISAIRQRPAVQPEPSTGSST</sequence>
<evidence type="ECO:0000256" key="2">
    <source>
        <dbReference type="ARBA" id="ARBA00005831"/>
    </source>
</evidence>
<keyword evidence="6" id="KW-0333">Golgi apparatus</keyword>
<evidence type="ECO:0000256" key="3">
    <source>
        <dbReference type="ARBA" id="ARBA00020984"/>
    </source>
</evidence>
<gene>
    <name evidence="9" type="ORF">PBRA_003698</name>
</gene>
<evidence type="ECO:0000256" key="1">
    <source>
        <dbReference type="ARBA" id="ARBA00004395"/>
    </source>
</evidence>
<keyword evidence="5" id="KW-0653">Protein transport</keyword>
<dbReference type="STRING" id="37360.A0A0G4IIH7"/>
<dbReference type="GO" id="GO:0007030">
    <property type="term" value="P:Golgi organization"/>
    <property type="evidence" value="ECO:0007669"/>
    <property type="project" value="TreeGrafter"/>
</dbReference>